<dbReference type="RefSeq" id="WP_268640830.1">
    <property type="nucleotide sequence ID" value="NZ_JAMDLW010000070.1"/>
</dbReference>
<gene>
    <name evidence="1" type="ORF">M5X09_27975</name>
</gene>
<sequence length="39" mass="4468">MARKGQVFQQYTEEFKLAAVKAYLEGKASYKTVAEKLEI</sequence>
<dbReference type="EMBL" id="JAMDLW010000070">
    <property type="protein sequence ID" value="MCY9523441.1"/>
    <property type="molecule type" value="Genomic_DNA"/>
</dbReference>
<proteinExistence type="predicted"/>
<reference evidence="1 2" key="1">
    <citation type="submission" date="2022-05" db="EMBL/GenBank/DDBJ databases">
        <title>Genome Sequencing of Bee-Associated Microbes.</title>
        <authorList>
            <person name="Dunlap C."/>
        </authorList>
    </citation>
    <scope>NUCLEOTIDE SEQUENCE [LARGE SCALE GENOMIC DNA]</scope>
    <source>
        <strain evidence="1 2">NRRL NRS-1438</strain>
    </source>
</reference>
<dbReference type="InterPro" id="IPR002514">
    <property type="entry name" value="Transposase_8"/>
</dbReference>
<dbReference type="Pfam" id="PF01527">
    <property type="entry name" value="HTH_Tnp_1"/>
    <property type="match status" value="1"/>
</dbReference>
<evidence type="ECO:0000313" key="1">
    <source>
        <dbReference type="EMBL" id="MCY9523441.1"/>
    </source>
</evidence>
<feature type="non-terminal residue" evidence="1">
    <location>
        <position position="39"/>
    </location>
</feature>
<keyword evidence="2" id="KW-1185">Reference proteome</keyword>
<name>A0ABT4E5C3_9BACL</name>
<protein>
    <submittedName>
        <fullName evidence="1">Transposase</fullName>
    </submittedName>
</protein>
<organism evidence="1 2">
    <name type="scientific">Paenibacillus apiarius</name>
    <dbReference type="NCBI Taxonomy" id="46240"/>
    <lineage>
        <taxon>Bacteria</taxon>
        <taxon>Bacillati</taxon>
        <taxon>Bacillota</taxon>
        <taxon>Bacilli</taxon>
        <taxon>Bacillales</taxon>
        <taxon>Paenibacillaceae</taxon>
        <taxon>Paenibacillus</taxon>
    </lineage>
</organism>
<evidence type="ECO:0000313" key="2">
    <source>
        <dbReference type="Proteomes" id="UP001207626"/>
    </source>
</evidence>
<dbReference type="Proteomes" id="UP001207626">
    <property type="component" value="Unassembled WGS sequence"/>
</dbReference>
<comment type="caution">
    <text evidence="1">The sequence shown here is derived from an EMBL/GenBank/DDBJ whole genome shotgun (WGS) entry which is preliminary data.</text>
</comment>
<dbReference type="InterPro" id="IPR010921">
    <property type="entry name" value="Trp_repressor/repl_initiator"/>
</dbReference>
<accession>A0ABT4E5C3</accession>
<dbReference type="SUPFAM" id="SSF48295">
    <property type="entry name" value="TrpR-like"/>
    <property type="match status" value="1"/>
</dbReference>